<evidence type="ECO:0000256" key="5">
    <source>
        <dbReference type="RuleBase" id="RU362125"/>
    </source>
</evidence>
<evidence type="ECO:0000256" key="4">
    <source>
        <dbReference type="ARBA" id="ARBA00022827"/>
    </source>
</evidence>
<evidence type="ECO:0000259" key="9">
    <source>
        <dbReference type="Pfam" id="PF02771"/>
    </source>
</evidence>
<dbReference type="InterPro" id="IPR013786">
    <property type="entry name" value="AcylCoA_DH/ox_N"/>
</dbReference>
<keyword evidence="11" id="KW-1185">Reference proteome</keyword>
<dbReference type="PROSITE" id="PS00072">
    <property type="entry name" value="ACYL_COA_DH_1"/>
    <property type="match status" value="1"/>
</dbReference>
<dbReference type="SUPFAM" id="SSF47203">
    <property type="entry name" value="Acyl-CoA dehydrogenase C-terminal domain-like"/>
    <property type="match status" value="1"/>
</dbReference>
<name>A0ABU2K344_9ACTN</name>
<gene>
    <name evidence="10" type="ORF">RM425_01715</name>
</gene>
<dbReference type="InterPro" id="IPR036250">
    <property type="entry name" value="AcylCo_DH-like_C"/>
</dbReference>
<dbReference type="InterPro" id="IPR009100">
    <property type="entry name" value="AcylCoA_DH/oxidase_NM_dom_sf"/>
</dbReference>
<dbReference type="Proteomes" id="UP001183222">
    <property type="component" value="Unassembled WGS sequence"/>
</dbReference>
<feature type="domain" description="Acyl-CoA dehydrogenase/oxidase N-terminal" evidence="9">
    <location>
        <begin position="59"/>
        <end position="149"/>
    </location>
</feature>
<keyword evidence="5" id="KW-0560">Oxidoreductase</keyword>
<dbReference type="PANTHER" id="PTHR43884:SF12">
    <property type="entry name" value="ISOVALERYL-COA DEHYDROGENASE, MITOCHONDRIAL-RELATED"/>
    <property type="match status" value="1"/>
</dbReference>
<dbReference type="InterPro" id="IPR006091">
    <property type="entry name" value="Acyl-CoA_Oxase/DH_mid-dom"/>
</dbReference>
<feature type="domain" description="Acyl-CoA dehydrogenase/oxidase C-terminal" evidence="7">
    <location>
        <begin position="302"/>
        <end position="450"/>
    </location>
</feature>
<dbReference type="InterPro" id="IPR037069">
    <property type="entry name" value="AcylCoA_DH/ox_N_sf"/>
</dbReference>
<comment type="caution">
    <text evidence="10">The sequence shown here is derived from an EMBL/GenBank/DDBJ whole genome shotgun (WGS) entry which is preliminary data.</text>
</comment>
<dbReference type="Pfam" id="PF00441">
    <property type="entry name" value="Acyl-CoA_dh_1"/>
    <property type="match status" value="1"/>
</dbReference>
<feature type="region of interest" description="Disordered" evidence="6">
    <location>
        <begin position="13"/>
        <end position="51"/>
    </location>
</feature>
<evidence type="ECO:0000256" key="3">
    <source>
        <dbReference type="ARBA" id="ARBA00022630"/>
    </source>
</evidence>
<dbReference type="PANTHER" id="PTHR43884">
    <property type="entry name" value="ACYL-COA DEHYDROGENASE"/>
    <property type="match status" value="1"/>
</dbReference>
<feature type="domain" description="Acyl-CoA oxidase/dehydrogenase middle" evidence="8">
    <location>
        <begin position="172"/>
        <end position="274"/>
    </location>
</feature>
<dbReference type="Gene3D" id="2.40.110.10">
    <property type="entry name" value="Butyryl-CoA Dehydrogenase, subunit A, domain 2"/>
    <property type="match status" value="1"/>
</dbReference>
<dbReference type="Pfam" id="PF02771">
    <property type="entry name" value="Acyl-CoA_dh_N"/>
    <property type="match status" value="1"/>
</dbReference>
<reference evidence="11" key="1">
    <citation type="submission" date="2023-07" db="EMBL/GenBank/DDBJ databases">
        <title>30 novel species of actinomycetes from the DSMZ collection.</title>
        <authorList>
            <person name="Nouioui I."/>
        </authorList>
    </citation>
    <scope>NUCLEOTIDE SEQUENCE [LARGE SCALE GENOMIC DNA]</scope>
    <source>
        <strain evidence="11">DSM 46792</strain>
    </source>
</reference>
<protein>
    <submittedName>
        <fullName evidence="10">Acyl-CoA dehydrogenase family protein</fullName>
    </submittedName>
</protein>
<dbReference type="InterPro" id="IPR006089">
    <property type="entry name" value="Acyl-CoA_DH_CS"/>
</dbReference>
<evidence type="ECO:0000259" key="8">
    <source>
        <dbReference type="Pfam" id="PF02770"/>
    </source>
</evidence>
<dbReference type="PROSITE" id="PS00073">
    <property type="entry name" value="ACYL_COA_DH_2"/>
    <property type="match status" value="1"/>
</dbReference>
<accession>A0ABU2K344</accession>
<evidence type="ECO:0000259" key="7">
    <source>
        <dbReference type="Pfam" id="PF00441"/>
    </source>
</evidence>
<dbReference type="Pfam" id="PF02770">
    <property type="entry name" value="Acyl-CoA_dh_M"/>
    <property type="match status" value="1"/>
</dbReference>
<keyword evidence="4 5" id="KW-0274">FAD</keyword>
<evidence type="ECO:0000313" key="10">
    <source>
        <dbReference type="EMBL" id="MDT0274609.1"/>
    </source>
</evidence>
<keyword evidence="3 5" id="KW-0285">Flavoprotein</keyword>
<sequence length="456" mass="49789">MRLVTCVDDGGVRGHGAATKVNGTSAVEEGRPTMTSSASAEETETLQPPPPALLPPWHTPEREELQLQARRFAMNEVLPLANELDPQKGLIPASLLSRLAELGYFGITVPAEQGGLGLGVFEYCMVSEELARAWMSTASILARSQGLGTAVPDADRREELQRRSARGEWIGAIALSEPDAGSDLAGVSTRAVLEGDEWVVTGHKRWCGNAEAADFIQVLVREREPEEGESRSAGLINLLLEKERGSFPEGLSGSPIDKIGYHGFLTWDLTFDGVRIPENNIIDEAKAAREDSGEEGEAAKQAGFAEAQKFLNTARVHTAARAVGLARAALEDSILYLQEREQFGHPIGDFQALRFAVAEMAAQIEQARAFYRQVAHLIDLGMPVAKEASMVKLEATEMSVRVTNQAMQLHGGNGYTTERQVERHWRDARLTTIFEGTSEIQKRIISDRLLPRSPLS</sequence>
<evidence type="ECO:0000313" key="11">
    <source>
        <dbReference type="Proteomes" id="UP001183222"/>
    </source>
</evidence>
<dbReference type="Gene3D" id="1.10.540.10">
    <property type="entry name" value="Acyl-CoA dehydrogenase/oxidase, N-terminal domain"/>
    <property type="match status" value="1"/>
</dbReference>
<comment type="similarity">
    <text evidence="2 5">Belongs to the acyl-CoA dehydrogenase family.</text>
</comment>
<evidence type="ECO:0000256" key="2">
    <source>
        <dbReference type="ARBA" id="ARBA00009347"/>
    </source>
</evidence>
<dbReference type="InterPro" id="IPR009075">
    <property type="entry name" value="AcylCo_DH/oxidase_C"/>
</dbReference>
<evidence type="ECO:0000256" key="1">
    <source>
        <dbReference type="ARBA" id="ARBA00001974"/>
    </source>
</evidence>
<proteinExistence type="inferred from homology"/>
<dbReference type="InterPro" id="IPR046373">
    <property type="entry name" value="Acyl-CoA_Oxase/DH_mid-dom_sf"/>
</dbReference>
<dbReference type="SUPFAM" id="SSF56645">
    <property type="entry name" value="Acyl-CoA dehydrogenase NM domain-like"/>
    <property type="match status" value="1"/>
</dbReference>
<evidence type="ECO:0000256" key="6">
    <source>
        <dbReference type="SAM" id="MobiDB-lite"/>
    </source>
</evidence>
<comment type="cofactor">
    <cofactor evidence="1 5">
        <name>FAD</name>
        <dbReference type="ChEBI" id="CHEBI:57692"/>
    </cofactor>
</comment>
<organism evidence="10 11">
    <name type="scientific">Blastococcus goldschmidtiae</name>
    <dbReference type="NCBI Taxonomy" id="3075546"/>
    <lineage>
        <taxon>Bacteria</taxon>
        <taxon>Bacillati</taxon>
        <taxon>Actinomycetota</taxon>
        <taxon>Actinomycetes</taxon>
        <taxon>Geodermatophilales</taxon>
        <taxon>Geodermatophilaceae</taxon>
        <taxon>Blastococcus</taxon>
    </lineage>
</organism>
<dbReference type="Gene3D" id="1.20.140.10">
    <property type="entry name" value="Butyryl-CoA Dehydrogenase, subunit A, domain 3"/>
    <property type="match status" value="1"/>
</dbReference>
<dbReference type="EMBL" id="JAVREI010000001">
    <property type="protein sequence ID" value="MDT0274609.1"/>
    <property type="molecule type" value="Genomic_DNA"/>
</dbReference>
<dbReference type="RefSeq" id="WP_311343455.1">
    <property type="nucleotide sequence ID" value="NZ_JAVREI010000001.1"/>
</dbReference>